<dbReference type="GO" id="GO:0033387">
    <property type="term" value="P:putrescine biosynthetic process from arginine, via ornithine"/>
    <property type="evidence" value="ECO:0007669"/>
    <property type="project" value="TreeGrafter"/>
</dbReference>
<comment type="catalytic activity">
    <reaction evidence="8">
        <text>L-ornithine + H(+) = putrescine + CO2</text>
        <dbReference type="Rhea" id="RHEA:22964"/>
        <dbReference type="ChEBI" id="CHEBI:15378"/>
        <dbReference type="ChEBI" id="CHEBI:16526"/>
        <dbReference type="ChEBI" id="CHEBI:46911"/>
        <dbReference type="ChEBI" id="CHEBI:326268"/>
        <dbReference type="EC" id="4.1.1.17"/>
    </reaction>
</comment>
<keyword evidence="4" id="KW-0456">Lyase</keyword>
<feature type="non-terminal residue" evidence="12">
    <location>
        <position position="392"/>
    </location>
</feature>
<dbReference type="Pfam" id="PF00278">
    <property type="entry name" value="Orn_DAP_Arg_deC"/>
    <property type="match status" value="1"/>
</dbReference>
<dbReference type="InParanoid" id="B7FUC2"/>
<reference evidence="12 13" key="1">
    <citation type="journal article" date="2008" name="Nature">
        <title>The Phaeodactylum genome reveals the evolutionary history of diatom genomes.</title>
        <authorList>
            <person name="Bowler C."/>
            <person name="Allen A.E."/>
            <person name="Badger J.H."/>
            <person name="Grimwood J."/>
            <person name="Jabbari K."/>
            <person name="Kuo A."/>
            <person name="Maheswari U."/>
            <person name="Martens C."/>
            <person name="Maumus F."/>
            <person name="Otillar R.P."/>
            <person name="Rayko E."/>
            <person name="Salamov A."/>
            <person name="Vandepoele K."/>
            <person name="Beszteri B."/>
            <person name="Gruber A."/>
            <person name="Heijde M."/>
            <person name="Katinka M."/>
            <person name="Mock T."/>
            <person name="Valentin K."/>
            <person name="Verret F."/>
            <person name="Berges J.A."/>
            <person name="Brownlee C."/>
            <person name="Cadoret J.P."/>
            <person name="Chiovitti A."/>
            <person name="Choi C.J."/>
            <person name="Coesel S."/>
            <person name="De Martino A."/>
            <person name="Detter J.C."/>
            <person name="Durkin C."/>
            <person name="Falciatore A."/>
            <person name="Fournet J."/>
            <person name="Haruta M."/>
            <person name="Huysman M.J."/>
            <person name="Jenkins B.D."/>
            <person name="Jiroutova K."/>
            <person name="Jorgensen R.E."/>
            <person name="Joubert Y."/>
            <person name="Kaplan A."/>
            <person name="Kroger N."/>
            <person name="Kroth P.G."/>
            <person name="La Roche J."/>
            <person name="Lindquist E."/>
            <person name="Lommer M."/>
            <person name="Martin-Jezequel V."/>
            <person name="Lopez P.J."/>
            <person name="Lucas S."/>
            <person name="Mangogna M."/>
            <person name="McGinnis K."/>
            <person name="Medlin L.K."/>
            <person name="Montsant A."/>
            <person name="Oudot-Le Secq M.P."/>
            <person name="Napoli C."/>
            <person name="Obornik M."/>
            <person name="Parker M.S."/>
            <person name="Petit J.L."/>
            <person name="Porcel B.M."/>
            <person name="Poulsen N."/>
            <person name="Robison M."/>
            <person name="Rychlewski L."/>
            <person name="Rynearson T.A."/>
            <person name="Schmutz J."/>
            <person name="Shapiro H."/>
            <person name="Siaut M."/>
            <person name="Stanley M."/>
            <person name="Sussman M.R."/>
            <person name="Taylor A.R."/>
            <person name="Vardi A."/>
            <person name="von Dassow P."/>
            <person name="Vyverman W."/>
            <person name="Willis A."/>
            <person name="Wyrwicz L.S."/>
            <person name="Rokhsar D.S."/>
            <person name="Weissenbach J."/>
            <person name="Armbrust E.V."/>
            <person name="Green B.R."/>
            <person name="Van de Peer Y."/>
            <person name="Grigoriev I.V."/>
        </authorList>
    </citation>
    <scope>NUCLEOTIDE SEQUENCE [LARGE SCALE GENOMIC DNA]</scope>
    <source>
        <strain evidence="12 13">CCAP 1055/1</strain>
    </source>
</reference>
<comment type="subunit">
    <text evidence="7">Homodimer. Only the dimer is catalytically active, as the active sites are constructed of residues from both monomers.</text>
</comment>
<keyword evidence="13" id="KW-1185">Reference proteome</keyword>
<dbReference type="SUPFAM" id="SSF50621">
    <property type="entry name" value="Alanine racemase C-terminal domain-like"/>
    <property type="match status" value="1"/>
</dbReference>
<dbReference type="HOGENOM" id="CLU_026444_1_2_1"/>
<evidence type="ECO:0000256" key="5">
    <source>
        <dbReference type="ARBA" id="ARBA00034115"/>
    </source>
</evidence>
<dbReference type="EC" id="4.1.1.17" evidence="6"/>
<evidence type="ECO:0000259" key="11">
    <source>
        <dbReference type="Pfam" id="PF02784"/>
    </source>
</evidence>
<comment type="cofactor">
    <cofactor evidence="1">
        <name>pyridoxal 5'-phosphate</name>
        <dbReference type="ChEBI" id="CHEBI:597326"/>
    </cofactor>
</comment>
<comment type="similarity">
    <text evidence="2 9">Belongs to the Orn/Lys/Arg decarboxylase class-II family.</text>
</comment>
<dbReference type="PRINTS" id="PR01182">
    <property type="entry name" value="ORNDCRBXLASE"/>
</dbReference>
<dbReference type="InterPro" id="IPR022653">
    <property type="entry name" value="De-COase2_pyr-phos_BS"/>
</dbReference>
<feature type="domain" description="Orn/DAP/Arg decarboxylase 2 C-terminal" evidence="10">
    <location>
        <begin position="284"/>
        <end position="385"/>
    </location>
</feature>
<dbReference type="KEGG" id="pti:PHATRDRAFT_2834"/>
<reference evidence="13" key="2">
    <citation type="submission" date="2008-08" db="EMBL/GenBank/DDBJ databases">
        <authorList>
            <consortium name="Diatom Consortium"/>
            <person name="Grigoriev I."/>
            <person name="Grimwood J."/>
            <person name="Kuo A."/>
            <person name="Otillar R.P."/>
            <person name="Salamov A."/>
            <person name="Detter J.C."/>
            <person name="Lindquist E."/>
            <person name="Shapiro H."/>
            <person name="Lucas S."/>
            <person name="Glavina del Rio T."/>
            <person name="Pitluck S."/>
            <person name="Rokhsar D."/>
            <person name="Bowler C."/>
        </authorList>
    </citation>
    <scope>GENOME REANNOTATION</scope>
    <source>
        <strain evidence="13">CCAP 1055/1</strain>
    </source>
</reference>
<evidence type="ECO:0000256" key="3">
    <source>
        <dbReference type="ARBA" id="ARBA00022898"/>
    </source>
</evidence>
<evidence type="ECO:0000313" key="13">
    <source>
        <dbReference type="Proteomes" id="UP000000759"/>
    </source>
</evidence>
<evidence type="ECO:0000256" key="2">
    <source>
        <dbReference type="ARBA" id="ARBA00008872"/>
    </source>
</evidence>
<evidence type="ECO:0000256" key="1">
    <source>
        <dbReference type="ARBA" id="ARBA00001933"/>
    </source>
</evidence>
<dbReference type="GO" id="GO:0005737">
    <property type="term" value="C:cytoplasm"/>
    <property type="evidence" value="ECO:0007669"/>
    <property type="project" value="TreeGrafter"/>
</dbReference>
<evidence type="ECO:0000259" key="10">
    <source>
        <dbReference type="Pfam" id="PF00278"/>
    </source>
</evidence>
<dbReference type="RefSeq" id="XP_002178296.1">
    <property type="nucleotide sequence ID" value="XM_002178260.1"/>
</dbReference>
<feature type="non-terminal residue" evidence="12">
    <location>
        <position position="1"/>
    </location>
</feature>
<dbReference type="PANTHER" id="PTHR11482">
    <property type="entry name" value="ARGININE/DIAMINOPIMELATE/ORNITHINE DECARBOXYLASE"/>
    <property type="match status" value="1"/>
</dbReference>
<keyword evidence="3" id="KW-0663">Pyridoxal phosphate</keyword>
<dbReference type="PRINTS" id="PR01179">
    <property type="entry name" value="ODADCRBXLASE"/>
</dbReference>
<dbReference type="InterPro" id="IPR029066">
    <property type="entry name" value="PLP-binding_barrel"/>
</dbReference>
<protein>
    <recommendedName>
        <fullName evidence="6">ornithine decarboxylase</fullName>
        <ecNumber evidence="6">4.1.1.17</ecNumber>
    </recommendedName>
</protein>
<sequence>DDGFVLCDLNIIRKKLQVWRQLFPRVRPLFALKCNPDPMVAAVLGQSGVCGFDCASLPEVELALKSVSNNPRLLVYANPQRAEKDLEMALSLGVRALTFDGPEELHKVHRAYQQRLAAQSNSRPPQMILRILVPDESSTVPLGEKFGASPARIASLANLALTLGLRIIGVSFHCGSGNHDPRAYRIAIELAAEAIQTIDLVQKDHKAACWLLDIGGGYPGLDGMGGDAGRFCGSKVKLDESLVQEDETETTEKVSNIVSPLLNKLFPHEQIHFVSEPGRYFVEGAFALCSRIYQAQSEYASESRHTVVRRHYFIAQGVQGMFKDCLLCNEVFTPVPLFVDSCCTDVIRIPSVIHGPSGELYDIIARDHPLPFLEAGDWLLFDRMGAYTLSIA</sequence>
<dbReference type="PROSITE" id="PS00878">
    <property type="entry name" value="ODR_DC_2_1"/>
    <property type="match status" value="1"/>
</dbReference>
<proteinExistence type="inferred from homology"/>
<dbReference type="PANTHER" id="PTHR11482:SF6">
    <property type="entry name" value="ORNITHINE DECARBOXYLASE 1-RELATED"/>
    <property type="match status" value="1"/>
</dbReference>
<dbReference type="Proteomes" id="UP000000759">
    <property type="component" value="Chromosome 4"/>
</dbReference>
<dbReference type="InterPro" id="IPR000183">
    <property type="entry name" value="Orn/DAP/Arg_de-COase"/>
</dbReference>
<dbReference type="InterPro" id="IPR002433">
    <property type="entry name" value="Orn_de-COase"/>
</dbReference>
<dbReference type="GO" id="GO:0004586">
    <property type="term" value="F:ornithine decarboxylase activity"/>
    <property type="evidence" value="ECO:0007669"/>
    <property type="project" value="UniProtKB-EC"/>
</dbReference>
<dbReference type="InterPro" id="IPR009006">
    <property type="entry name" value="Ala_racemase/Decarboxylase_C"/>
</dbReference>
<dbReference type="Gene3D" id="2.40.37.10">
    <property type="entry name" value="Lyase, Ornithine Decarboxylase, Chain A, domain 1"/>
    <property type="match status" value="1"/>
</dbReference>
<dbReference type="InterPro" id="IPR022644">
    <property type="entry name" value="De-COase2_N"/>
</dbReference>
<dbReference type="InterPro" id="IPR022643">
    <property type="entry name" value="De-COase2_C"/>
</dbReference>
<dbReference type="SUPFAM" id="SSF51419">
    <property type="entry name" value="PLP-binding barrel"/>
    <property type="match status" value="1"/>
</dbReference>
<dbReference type="STRING" id="556484.B7FUC2"/>
<evidence type="ECO:0000256" key="9">
    <source>
        <dbReference type="RuleBase" id="RU003737"/>
    </source>
</evidence>
<dbReference type="eggNOG" id="KOG0622">
    <property type="taxonomic scope" value="Eukaryota"/>
</dbReference>
<feature type="domain" description="Orn/DAP/Arg decarboxylase 2 N-terminal" evidence="11">
    <location>
        <begin position="11"/>
        <end position="282"/>
    </location>
</feature>
<comment type="pathway">
    <text evidence="5">Amine and polyamine biosynthesis; putrescine biosynthesis via L-ornithine pathway; putrescine from L-ornithine: step 1/1.</text>
</comment>
<accession>B7FUC2</accession>
<evidence type="ECO:0000256" key="4">
    <source>
        <dbReference type="ARBA" id="ARBA00023239"/>
    </source>
</evidence>
<dbReference type="OrthoDB" id="5034579at2759"/>
<gene>
    <name evidence="12" type="ORF">PHATRDRAFT_2834</name>
</gene>
<dbReference type="PaxDb" id="2850-Phatr2834"/>
<evidence type="ECO:0000256" key="7">
    <source>
        <dbReference type="ARBA" id="ARBA00046672"/>
    </source>
</evidence>
<dbReference type="GeneID" id="7197724"/>
<evidence type="ECO:0000256" key="8">
    <source>
        <dbReference type="ARBA" id="ARBA00049127"/>
    </source>
</evidence>
<dbReference type="EMBL" id="CM000607">
    <property type="protein sequence ID" value="EEC49961.1"/>
    <property type="molecule type" value="Genomic_DNA"/>
</dbReference>
<dbReference type="AlphaFoldDB" id="B7FUC2"/>
<dbReference type="Pfam" id="PF02784">
    <property type="entry name" value="Orn_Arg_deC_N"/>
    <property type="match status" value="1"/>
</dbReference>
<evidence type="ECO:0000313" key="12">
    <source>
        <dbReference type="EMBL" id="EEC49961.1"/>
    </source>
</evidence>
<evidence type="ECO:0000256" key="6">
    <source>
        <dbReference type="ARBA" id="ARBA00034138"/>
    </source>
</evidence>
<name>B7FUC2_PHATC</name>
<dbReference type="Gene3D" id="3.20.20.10">
    <property type="entry name" value="Alanine racemase"/>
    <property type="match status" value="1"/>
</dbReference>
<dbReference type="FunFam" id="3.20.20.10:FF:000008">
    <property type="entry name" value="Ornithine decarboxylase"/>
    <property type="match status" value="1"/>
</dbReference>
<organism evidence="12 13">
    <name type="scientific">Phaeodactylum tricornutum (strain CCAP 1055/1)</name>
    <dbReference type="NCBI Taxonomy" id="556484"/>
    <lineage>
        <taxon>Eukaryota</taxon>
        <taxon>Sar</taxon>
        <taxon>Stramenopiles</taxon>
        <taxon>Ochrophyta</taxon>
        <taxon>Bacillariophyta</taxon>
        <taxon>Bacillariophyceae</taxon>
        <taxon>Bacillariophycidae</taxon>
        <taxon>Naviculales</taxon>
        <taxon>Phaeodactylaceae</taxon>
        <taxon>Phaeodactylum</taxon>
    </lineage>
</organism>